<dbReference type="GO" id="GO:0003677">
    <property type="term" value="F:DNA binding"/>
    <property type="evidence" value="ECO:0007669"/>
    <property type="project" value="InterPro"/>
</dbReference>
<dbReference type="RefSeq" id="WP_044645178.1">
    <property type="nucleotide sequence ID" value="NZ_PNXQ01000012.1"/>
</dbReference>
<organism evidence="2 4">
    <name type="scientific">Paenibacillus terrae</name>
    <dbReference type="NCBI Taxonomy" id="159743"/>
    <lineage>
        <taxon>Bacteria</taxon>
        <taxon>Bacillati</taxon>
        <taxon>Bacillota</taxon>
        <taxon>Bacilli</taxon>
        <taxon>Bacillales</taxon>
        <taxon>Paenibacillaceae</taxon>
        <taxon>Paenibacillus</taxon>
    </lineage>
</organism>
<protein>
    <submittedName>
        <fullName evidence="2 3">Transcriptional regulator</fullName>
    </submittedName>
</protein>
<dbReference type="Proteomes" id="UP000308114">
    <property type="component" value="Unassembled WGS sequence"/>
</dbReference>
<proteinExistence type="predicted"/>
<gene>
    <name evidence="3" type="ORF">C1I60_12275</name>
    <name evidence="2" type="ORF">QD47_05545</name>
</gene>
<dbReference type="EMBL" id="PNXQ01000012">
    <property type="protein sequence ID" value="TKH44115.1"/>
    <property type="molecule type" value="Genomic_DNA"/>
</dbReference>
<reference evidence="2 4" key="1">
    <citation type="submission" date="2014-11" db="EMBL/GenBank/DDBJ databases">
        <title>Draft Genome Sequences of Paenibacillus polymyxa NRRL B-30509 and Paenibacillus terrae NRRL B-30644, Strains from a Poultry Environment that Produce Tridecaptin A and Paenicidins.</title>
        <authorList>
            <person name="van Belkum M.J."/>
            <person name="Lohans C.T."/>
            <person name="Vederas J.C."/>
        </authorList>
    </citation>
    <scope>NUCLEOTIDE SEQUENCE [LARGE SCALE GENOMIC DNA]</scope>
    <source>
        <strain evidence="2 4">NRRL B-30644</strain>
    </source>
</reference>
<dbReference type="AlphaFoldDB" id="A0A0D7X517"/>
<dbReference type="PANTHER" id="PTHR37301">
    <property type="entry name" value="DNA-BINDING PROTEIN-RELATED"/>
    <property type="match status" value="1"/>
</dbReference>
<dbReference type="InterPro" id="IPR001387">
    <property type="entry name" value="Cro/C1-type_HTH"/>
</dbReference>
<dbReference type="SMART" id="SM00530">
    <property type="entry name" value="HTH_XRE"/>
    <property type="match status" value="1"/>
</dbReference>
<evidence type="ECO:0000313" key="2">
    <source>
        <dbReference type="EMBL" id="KJD46486.1"/>
    </source>
</evidence>
<dbReference type="PANTHER" id="PTHR37301:SF1">
    <property type="entry name" value="DNA-BINDING PROTEIN"/>
    <property type="match status" value="1"/>
</dbReference>
<sequence length="77" mass="8440">MEPLSIRCRLGEMMRERGLQNKDVVELTGVSRNTITSLAGNATKRIDYDTLGALCRGLGVTPGDLLEYIPNAKESTE</sequence>
<comment type="caution">
    <text evidence="2">The sequence shown here is derived from an EMBL/GenBank/DDBJ whole genome shotgun (WGS) entry which is preliminary data.</text>
</comment>
<evidence type="ECO:0000313" key="3">
    <source>
        <dbReference type="EMBL" id="TKH44115.1"/>
    </source>
</evidence>
<reference evidence="3 5" key="2">
    <citation type="submission" date="2018-01" db="EMBL/GenBank/DDBJ databases">
        <title>Bacillales members from the olive rhizosphere are effective biological control agents against Verticillium dahliae.</title>
        <authorList>
            <person name="Gomez-Lama C."/>
            <person name="Legarda G."/>
            <person name="Ruano-Rosa D."/>
            <person name="Pizarro-Tobias P."/>
            <person name="Valverde-Corredor A."/>
            <person name="Niqui J.L."/>
            <person name="Trivino J.C."/>
            <person name="Roca A."/>
            <person name="Mercado-Blanco J."/>
        </authorList>
    </citation>
    <scope>NUCLEOTIDE SEQUENCE [LARGE SCALE GENOMIC DNA]</scope>
    <source>
        <strain evidence="3 5">PIC167</strain>
    </source>
</reference>
<dbReference type="Proteomes" id="UP000032534">
    <property type="component" value="Unassembled WGS sequence"/>
</dbReference>
<dbReference type="SUPFAM" id="SSF47413">
    <property type="entry name" value="lambda repressor-like DNA-binding domains"/>
    <property type="match status" value="1"/>
</dbReference>
<dbReference type="OrthoDB" id="2899891at2"/>
<dbReference type="EMBL" id="JTHP01000007">
    <property type="protein sequence ID" value="KJD46486.1"/>
    <property type="molecule type" value="Genomic_DNA"/>
</dbReference>
<dbReference type="CDD" id="cd00093">
    <property type="entry name" value="HTH_XRE"/>
    <property type="match status" value="1"/>
</dbReference>
<name>A0A0D7X517_9BACL</name>
<dbReference type="Gene3D" id="1.10.260.40">
    <property type="entry name" value="lambda repressor-like DNA-binding domains"/>
    <property type="match status" value="1"/>
</dbReference>
<dbReference type="PROSITE" id="PS50943">
    <property type="entry name" value="HTH_CROC1"/>
    <property type="match status" value="1"/>
</dbReference>
<feature type="domain" description="HTH cro/C1-type" evidence="1">
    <location>
        <begin position="22"/>
        <end position="65"/>
    </location>
</feature>
<keyword evidence="4" id="KW-1185">Reference proteome</keyword>
<evidence type="ECO:0000259" key="1">
    <source>
        <dbReference type="PROSITE" id="PS50943"/>
    </source>
</evidence>
<dbReference type="InterPro" id="IPR010982">
    <property type="entry name" value="Lambda_DNA-bd_dom_sf"/>
</dbReference>
<dbReference type="PATRIC" id="fig|159743.3.peg.1195"/>
<evidence type="ECO:0000313" key="4">
    <source>
        <dbReference type="Proteomes" id="UP000032534"/>
    </source>
</evidence>
<dbReference type="Pfam" id="PF13443">
    <property type="entry name" value="HTH_26"/>
    <property type="match status" value="1"/>
</dbReference>
<accession>A0A0D7X517</accession>
<evidence type="ECO:0000313" key="5">
    <source>
        <dbReference type="Proteomes" id="UP000308114"/>
    </source>
</evidence>